<evidence type="ECO:0000256" key="13">
    <source>
        <dbReference type="ARBA" id="ARBA00049201"/>
    </source>
</evidence>
<dbReference type="GO" id="GO:0005886">
    <property type="term" value="C:plasma membrane"/>
    <property type="evidence" value="ECO:0007669"/>
    <property type="project" value="UniProtKB-SubCell"/>
</dbReference>
<dbReference type="NCBIfam" id="TIGR02193">
    <property type="entry name" value="heptsyl_trn_I"/>
    <property type="match status" value="1"/>
</dbReference>
<evidence type="ECO:0000256" key="10">
    <source>
        <dbReference type="ARBA" id="ARBA00044041"/>
    </source>
</evidence>
<keyword evidence="5 14" id="KW-0328">Glycosyltransferase</keyword>
<keyword evidence="15" id="KW-1185">Reference proteome</keyword>
<keyword evidence="6 14" id="KW-0808">Transferase</keyword>
<evidence type="ECO:0000313" key="14">
    <source>
        <dbReference type="EMBL" id="EGC16927.1"/>
    </source>
</evidence>
<dbReference type="STRING" id="888741.HMPREF9098_1730"/>
<proteinExistence type="inferred from homology"/>
<accession>F0F0U5</accession>
<dbReference type="InterPro" id="IPR002201">
    <property type="entry name" value="Glyco_trans_9"/>
</dbReference>
<dbReference type="EC" id="2.4.99.23" evidence="10"/>
<dbReference type="Pfam" id="PF01075">
    <property type="entry name" value="Glyco_transf_9"/>
    <property type="match status" value="1"/>
</dbReference>
<comment type="subcellular location">
    <subcellularLocation>
        <location evidence="1">Cell inner membrane</location>
        <topology evidence="1">Peripheral membrane protein</topology>
        <orientation evidence="1">Cytoplasmic side</orientation>
    </subcellularLocation>
</comment>
<organism evidence="14 15">
    <name type="scientific">Kingella denitrificans ATCC 33394</name>
    <dbReference type="NCBI Taxonomy" id="888741"/>
    <lineage>
        <taxon>Bacteria</taxon>
        <taxon>Pseudomonadati</taxon>
        <taxon>Pseudomonadota</taxon>
        <taxon>Betaproteobacteria</taxon>
        <taxon>Neisseriales</taxon>
        <taxon>Neisseriaceae</taxon>
        <taxon>Kingella</taxon>
    </lineage>
</organism>
<evidence type="ECO:0000256" key="9">
    <source>
        <dbReference type="ARBA" id="ARBA00043995"/>
    </source>
</evidence>
<dbReference type="PANTHER" id="PTHR30160:SF19">
    <property type="entry name" value="LIPOPOLYSACCHARIDE HEPTOSYLTRANSFERASE 1"/>
    <property type="match status" value="1"/>
</dbReference>
<dbReference type="Proteomes" id="UP000004088">
    <property type="component" value="Unassembled WGS sequence"/>
</dbReference>
<dbReference type="HOGENOM" id="CLU_038371_6_0_4"/>
<evidence type="ECO:0000256" key="1">
    <source>
        <dbReference type="ARBA" id="ARBA00004515"/>
    </source>
</evidence>
<comment type="caution">
    <text evidence="14">The sequence shown here is derived from an EMBL/GenBank/DDBJ whole genome shotgun (WGS) entry which is preliminary data.</text>
</comment>
<dbReference type="PANTHER" id="PTHR30160">
    <property type="entry name" value="TETRAACYLDISACCHARIDE 4'-KINASE-RELATED"/>
    <property type="match status" value="1"/>
</dbReference>
<comment type="pathway">
    <text evidence="2">Bacterial outer membrane biogenesis; LPS core biosynthesis.</text>
</comment>
<sequence>MKVLLVRLSSMGDLIHTLPAVSDLARHRPDVELDWICEAGFADIARLHPFVRRVHTMRWRYWRKHLLQSATWQEMAALKRDLRQAQYRQVVDSQGLLKSAWFARWANAPITGLNRESARESWAAHWYRYTVDVPKGRDAVWRNRMILAQAFGYTIDSPPDFGVQIPEGAQGSLQLPDAYHVAAHATSRDAKLWPVENWLALWRKQHETDGLPVLLPWGSEPEKQRAQYIADQLPFAQVCPQLSLLQAAFLMKNARSIVGVDTGLLHLANAVNRPVVGIYTDSDPAKAGVQPSAWTANIGGIGQNPSAEEVFALLQTCLQNDPLQKQPAL</sequence>
<dbReference type="Gene3D" id="3.40.50.2000">
    <property type="entry name" value="Glycogen Phosphorylase B"/>
    <property type="match status" value="2"/>
</dbReference>
<evidence type="ECO:0000256" key="4">
    <source>
        <dbReference type="ARBA" id="ARBA00022519"/>
    </source>
</evidence>
<dbReference type="GO" id="GO:0005829">
    <property type="term" value="C:cytosol"/>
    <property type="evidence" value="ECO:0007669"/>
    <property type="project" value="TreeGrafter"/>
</dbReference>
<dbReference type="EMBL" id="AEWV01000030">
    <property type="protein sequence ID" value="EGC16927.1"/>
    <property type="molecule type" value="Genomic_DNA"/>
</dbReference>
<dbReference type="AlphaFoldDB" id="F0F0U5"/>
<keyword evidence="8" id="KW-0472">Membrane</keyword>
<evidence type="ECO:0000256" key="11">
    <source>
        <dbReference type="ARBA" id="ARBA00044190"/>
    </source>
</evidence>
<gene>
    <name evidence="14" type="primary">rfaC</name>
    <name evidence="14" type="ORF">HMPREF9098_1730</name>
</gene>
<comment type="catalytic activity">
    <reaction evidence="13">
        <text>an alpha-Kdo-(2-&gt;4)-alpha-Kdo-(2-&gt;6)-lipid A + ADP-L-glycero-beta-D-manno-heptose = an L-alpha-D-Hep-(1-&gt;5)-[alpha-Kdo-(2-&gt;4)]-alpha-Kdo-(2-&gt;6)-lipid A + ADP + H(+)</text>
        <dbReference type="Rhea" id="RHEA:74067"/>
        <dbReference type="ChEBI" id="CHEBI:15378"/>
        <dbReference type="ChEBI" id="CHEBI:61506"/>
        <dbReference type="ChEBI" id="CHEBI:176431"/>
        <dbReference type="ChEBI" id="CHEBI:193068"/>
        <dbReference type="ChEBI" id="CHEBI:456216"/>
        <dbReference type="EC" id="2.4.99.23"/>
    </reaction>
</comment>
<dbReference type="InterPro" id="IPR051199">
    <property type="entry name" value="LPS_LOS_Heptosyltrfase"/>
</dbReference>
<evidence type="ECO:0000256" key="8">
    <source>
        <dbReference type="ARBA" id="ARBA00023136"/>
    </source>
</evidence>
<dbReference type="SUPFAM" id="SSF53756">
    <property type="entry name" value="UDP-Glycosyltransferase/glycogen phosphorylase"/>
    <property type="match status" value="1"/>
</dbReference>
<dbReference type="InterPro" id="IPR011908">
    <property type="entry name" value="LipoPS_heptosylTferase-I"/>
</dbReference>
<evidence type="ECO:0000256" key="7">
    <source>
        <dbReference type="ARBA" id="ARBA00022985"/>
    </source>
</evidence>
<evidence type="ECO:0000313" key="15">
    <source>
        <dbReference type="Proteomes" id="UP000004088"/>
    </source>
</evidence>
<dbReference type="RefSeq" id="WP_003783583.1">
    <property type="nucleotide sequence ID" value="NZ_GL870929.1"/>
</dbReference>
<keyword evidence="7" id="KW-0448">Lipopolysaccharide biosynthesis</keyword>
<reference evidence="14 15" key="1">
    <citation type="submission" date="2011-01" db="EMBL/GenBank/DDBJ databases">
        <authorList>
            <person name="Muzny D."/>
            <person name="Qin X."/>
            <person name="Deng J."/>
            <person name="Jiang H."/>
            <person name="Liu Y."/>
            <person name="Qu J."/>
            <person name="Song X.-Z."/>
            <person name="Zhang L."/>
            <person name="Thornton R."/>
            <person name="Coyle M."/>
            <person name="Francisco L."/>
            <person name="Jackson L."/>
            <person name="Javaid M."/>
            <person name="Korchina V."/>
            <person name="Kovar C."/>
            <person name="Mata R."/>
            <person name="Mathew T."/>
            <person name="Ngo R."/>
            <person name="Nguyen L."/>
            <person name="Nguyen N."/>
            <person name="Okwuonu G."/>
            <person name="Ongeri F."/>
            <person name="Pham C."/>
            <person name="Simmons D."/>
            <person name="Wilczek-Boney K."/>
            <person name="Hale W."/>
            <person name="Jakkamsetti A."/>
            <person name="Pham P."/>
            <person name="Ruth R."/>
            <person name="San Lucas F."/>
            <person name="Warren J."/>
            <person name="Zhang J."/>
            <person name="Zhao Z."/>
            <person name="Zhou C."/>
            <person name="Zhu D."/>
            <person name="Lee S."/>
            <person name="Bess C."/>
            <person name="Blankenburg K."/>
            <person name="Forbes L."/>
            <person name="Fu Q."/>
            <person name="Gubbala S."/>
            <person name="Hirani K."/>
            <person name="Jayaseelan J.C."/>
            <person name="Lara F."/>
            <person name="Munidasa M."/>
            <person name="Palculict T."/>
            <person name="Patil S."/>
            <person name="Pu L.-L."/>
            <person name="Saada N."/>
            <person name="Tang L."/>
            <person name="Weissenberger G."/>
            <person name="Zhu Y."/>
            <person name="Hemphill L."/>
            <person name="Shang Y."/>
            <person name="Youmans B."/>
            <person name="Ayvaz T."/>
            <person name="Ross M."/>
            <person name="Santibanez J."/>
            <person name="Aqrawi P."/>
            <person name="Gross S."/>
            <person name="Joshi V."/>
            <person name="Fowler G."/>
            <person name="Nazareth L."/>
            <person name="Reid J."/>
            <person name="Worley K."/>
            <person name="Petrosino J."/>
            <person name="Highlander S."/>
            <person name="Gibbs R."/>
        </authorList>
    </citation>
    <scope>NUCLEOTIDE SEQUENCE [LARGE SCALE GENOMIC DNA]</scope>
    <source>
        <strain evidence="14 15">ATCC 33394</strain>
    </source>
</reference>
<dbReference type="GO" id="GO:0009244">
    <property type="term" value="P:lipopolysaccharide core region biosynthetic process"/>
    <property type="evidence" value="ECO:0007669"/>
    <property type="project" value="InterPro"/>
</dbReference>
<evidence type="ECO:0000256" key="6">
    <source>
        <dbReference type="ARBA" id="ARBA00022679"/>
    </source>
</evidence>
<keyword evidence="3" id="KW-1003">Cell membrane</keyword>
<evidence type="ECO:0000256" key="3">
    <source>
        <dbReference type="ARBA" id="ARBA00022475"/>
    </source>
</evidence>
<evidence type="ECO:0000256" key="12">
    <source>
        <dbReference type="ARBA" id="ARBA00044330"/>
    </source>
</evidence>
<dbReference type="GO" id="GO:0008713">
    <property type="term" value="F:ADP-heptose-lipopolysaccharide heptosyltransferase activity"/>
    <property type="evidence" value="ECO:0007669"/>
    <property type="project" value="TreeGrafter"/>
</dbReference>
<evidence type="ECO:0000256" key="5">
    <source>
        <dbReference type="ARBA" id="ARBA00022676"/>
    </source>
</evidence>
<name>F0F0U5_9NEIS</name>
<evidence type="ECO:0000256" key="2">
    <source>
        <dbReference type="ARBA" id="ARBA00004713"/>
    </source>
</evidence>
<dbReference type="CDD" id="cd03789">
    <property type="entry name" value="GT9_LPS_heptosyltransferase"/>
    <property type="match status" value="1"/>
</dbReference>
<protein>
    <recommendedName>
        <fullName evidence="11">Lipopolysaccharide heptosyltransferase 1</fullName>
        <ecNumber evidence="10">2.4.99.23</ecNumber>
    </recommendedName>
    <alternativeName>
        <fullName evidence="12">ADP-heptose:lipopolysaccharide heptosyltransferase I</fullName>
    </alternativeName>
</protein>
<comment type="similarity">
    <text evidence="9">Belongs to the glycosyltransferase 9 family.</text>
</comment>
<keyword evidence="4" id="KW-0997">Cell inner membrane</keyword>